<evidence type="ECO:0000313" key="2">
    <source>
        <dbReference type="Proteomes" id="UP000078492"/>
    </source>
</evidence>
<sequence length="98" mass="10841">MRRRKAGRREEIEEERESIAAVYPYSSSDIGVCSYLSNKALRSPPPCGSRVAEHPLRSLGDGWSQGCLGIVISTTTSSHASLPVKDQRQKDFDVFPCD</sequence>
<organism evidence="1 2">
    <name type="scientific">Trachymyrmex cornetzi</name>
    <dbReference type="NCBI Taxonomy" id="471704"/>
    <lineage>
        <taxon>Eukaryota</taxon>
        <taxon>Metazoa</taxon>
        <taxon>Ecdysozoa</taxon>
        <taxon>Arthropoda</taxon>
        <taxon>Hexapoda</taxon>
        <taxon>Insecta</taxon>
        <taxon>Pterygota</taxon>
        <taxon>Neoptera</taxon>
        <taxon>Endopterygota</taxon>
        <taxon>Hymenoptera</taxon>
        <taxon>Apocrita</taxon>
        <taxon>Aculeata</taxon>
        <taxon>Formicoidea</taxon>
        <taxon>Formicidae</taxon>
        <taxon>Myrmicinae</taxon>
        <taxon>Trachymyrmex</taxon>
    </lineage>
</organism>
<proteinExistence type="predicted"/>
<evidence type="ECO:0000313" key="1">
    <source>
        <dbReference type="EMBL" id="KYN09986.1"/>
    </source>
</evidence>
<dbReference type="AlphaFoldDB" id="A0A151IST1"/>
<protein>
    <submittedName>
        <fullName evidence="1">Uncharacterized protein</fullName>
    </submittedName>
</protein>
<gene>
    <name evidence="1" type="ORF">ALC57_17879</name>
</gene>
<accession>A0A151IST1</accession>
<dbReference type="Proteomes" id="UP000078492">
    <property type="component" value="Unassembled WGS sequence"/>
</dbReference>
<name>A0A151IST1_9HYME</name>
<keyword evidence="2" id="KW-1185">Reference proteome</keyword>
<dbReference type="EMBL" id="KQ981055">
    <property type="protein sequence ID" value="KYN09986.1"/>
    <property type="molecule type" value="Genomic_DNA"/>
</dbReference>
<reference evidence="1 2" key="1">
    <citation type="submission" date="2015-09" db="EMBL/GenBank/DDBJ databases">
        <title>Trachymyrmex cornetzi WGS genome.</title>
        <authorList>
            <person name="Nygaard S."/>
            <person name="Hu H."/>
            <person name="Boomsma J."/>
            <person name="Zhang G."/>
        </authorList>
    </citation>
    <scope>NUCLEOTIDE SEQUENCE [LARGE SCALE GENOMIC DNA]</scope>
    <source>
        <strain evidence="1">Tcor2-1</strain>
        <tissue evidence="1">Whole body</tissue>
    </source>
</reference>